<proteinExistence type="predicted"/>
<dbReference type="GO" id="GO:0006808">
    <property type="term" value="P:regulation of nitrogen utilization"/>
    <property type="evidence" value="ECO:0007669"/>
    <property type="project" value="InterPro"/>
</dbReference>
<sequence length="112" mass="12545">MNLSKITAIFDQLRQDSVEEALIGRGVSGFTLFPVRGRGYYFDSYNDDHLVDHVQLEVYVNSDDARDVALLVVEAAHTGVSNEGLFSISPIDELFWVHDKRAATNKELSLQS</sequence>
<dbReference type="InterPro" id="IPR015867">
    <property type="entry name" value="N-reg_PII/ATP_PRibTrfase_C"/>
</dbReference>
<dbReference type="GO" id="GO:0030234">
    <property type="term" value="F:enzyme regulator activity"/>
    <property type="evidence" value="ECO:0007669"/>
    <property type="project" value="InterPro"/>
</dbReference>
<dbReference type="InterPro" id="IPR011322">
    <property type="entry name" value="N-reg_PII-like_a/b"/>
</dbReference>
<dbReference type="InterPro" id="IPR002187">
    <property type="entry name" value="N-reg_PII"/>
</dbReference>
<evidence type="ECO:0000256" key="1">
    <source>
        <dbReference type="PIRSR" id="PIRSR602187-50"/>
    </source>
</evidence>
<evidence type="ECO:0000313" key="2">
    <source>
        <dbReference type="EMBL" id="SFR39056.1"/>
    </source>
</evidence>
<dbReference type="RefSeq" id="WP_092854701.1">
    <property type="nucleotide sequence ID" value="NZ_FOYU01000001.1"/>
</dbReference>
<dbReference type="SUPFAM" id="SSF54913">
    <property type="entry name" value="GlnB-like"/>
    <property type="match status" value="1"/>
</dbReference>
<keyword evidence="3" id="KW-1185">Reference proteome</keyword>
<dbReference type="Proteomes" id="UP000199424">
    <property type="component" value="Unassembled WGS sequence"/>
</dbReference>
<dbReference type="Pfam" id="PF00543">
    <property type="entry name" value="P-II"/>
    <property type="match status" value="1"/>
</dbReference>
<organism evidence="2 3">
    <name type="scientific">Pseudidiomarina maritima</name>
    <dbReference type="NCBI Taxonomy" id="519453"/>
    <lineage>
        <taxon>Bacteria</taxon>
        <taxon>Pseudomonadati</taxon>
        <taxon>Pseudomonadota</taxon>
        <taxon>Gammaproteobacteria</taxon>
        <taxon>Alteromonadales</taxon>
        <taxon>Idiomarinaceae</taxon>
        <taxon>Pseudidiomarina</taxon>
    </lineage>
</organism>
<gene>
    <name evidence="2" type="ORF">SAMN04488070_0366</name>
</gene>
<dbReference type="Gene3D" id="3.30.70.120">
    <property type="match status" value="1"/>
</dbReference>
<evidence type="ECO:0000313" key="3">
    <source>
        <dbReference type="Proteomes" id="UP000199424"/>
    </source>
</evidence>
<reference evidence="3" key="1">
    <citation type="submission" date="2016-10" db="EMBL/GenBank/DDBJ databases">
        <authorList>
            <person name="Varghese N."/>
            <person name="Submissions S."/>
        </authorList>
    </citation>
    <scope>NUCLEOTIDE SEQUENCE [LARGE SCALE GENOMIC DNA]</scope>
    <source>
        <strain evidence="3">CGMCC 1.7285</strain>
    </source>
</reference>
<name>A0A1I6GA15_9GAMM</name>
<protein>
    <submittedName>
        <fullName evidence="2">Nitrogen regulatory protein P-II family</fullName>
    </submittedName>
</protein>
<feature type="modified residue" description="O-UMP-tyrosine" evidence="1">
    <location>
        <position position="45"/>
    </location>
</feature>
<dbReference type="PROSITE" id="PS51343">
    <property type="entry name" value="PII_GLNB_DOM"/>
    <property type="match status" value="1"/>
</dbReference>
<keyword evidence="1" id="KW-0597">Phosphoprotein</keyword>
<dbReference type="EMBL" id="FOYU01000001">
    <property type="protein sequence ID" value="SFR39056.1"/>
    <property type="molecule type" value="Genomic_DNA"/>
</dbReference>
<accession>A0A1I6GA15</accession>
<dbReference type="AlphaFoldDB" id="A0A1I6GA15"/>
<dbReference type="SMART" id="SM00938">
    <property type="entry name" value="P-II"/>
    <property type="match status" value="1"/>
</dbReference>